<feature type="compositionally biased region" description="Basic and acidic residues" evidence="1">
    <location>
        <begin position="571"/>
        <end position="588"/>
    </location>
</feature>
<comment type="caution">
    <text evidence="2">The sequence shown here is derived from an EMBL/GenBank/DDBJ whole genome shotgun (WGS) entry which is preliminary data.</text>
</comment>
<dbReference type="EMBL" id="MU001493">
    <property type="protein sequence ID" value="KAF2450765.1"/>
    <property type="molecule type" value="Genomic_DNA"/>
</dbReference>
<feature type="region of interest" description="Disordered" evidence="1">
    <location>
        <begin position="461"/>
        <end position="688"/>
    </location>
</feature>
<feature type="compositionally biased region" description="Basic and acidic residues" evidence="1">
    <location>
        <begin position="650"/>
        <end position="662"/>
    </location>
</feature>
<feature type="compositionally biased region" description="Polar residues" evidence="1">
    <location>
        <begin position="470"/>
        <end position="485"/>
    </location>
</feature>
<feature type="region of interest" description="Disordered" evidence="1">
    <location>
        <begin position="150"/>
        <end position="179"/>
    </location>
</feature>
<evidence type="ECO:0000313" key="2">
    <source>
        <dbReference type="EMBL" id="KAF2450765.1"/>
    </source>
</evidence>
<name>A0A9P4PUY7_9PLEO</name>
<feature type="compositionally biased region" description="Pro residues" evidence="1">
    <location>
        <begin position="672"/>
        <end position="685"/>
    </location>
</feature>
<feature type="compositionally biased region" description="Polar residues" evidence="1">
    <location>
        <begin position="313"/>
        <end position="330"/>
    </location>
</feature>
<dbReference type="AlphaFoldDB" id="A0A9P4PUY7"/>
<evidence type="ECO:0000313" key="3">
    <source>
        <dbReference type="Proteomes" id="UP000799764"/>
    </source>
</evidence>
<feature type="region of interest" description="Disordered" evidence="1">
    <location>
        <begin position="1"/>
        <end position="65"/>
    </location>
</feature>
<evidence type="ECO:0000256" key="1">
    <source>
        <dbReference type="SAM" id="MobiDB-lite"/>
    </source>
</evidence>
<sequence length="831" mass="89679">MNPRSLGPAPPFPNRTSKSKSSQQNRNPFRVSVSRSARYVPRPDSPATTTSPLIGSRIPRKSPGSVIAAPDQAEFLLPSQRSANTHLTKGTTSMDIGSAILQVSTYPNAERDSLVNAHKPLPSPPALQVMNPLNSPRAQRTLIDADIEVTPSSAEWPALSPENVASEGDGRSQDTNTANATAPSFSLAESVSLFEQHELTTGALDHPYGLSTGRHERRAGSSTLPRVKSSQTDSEEDLAPHMIIHALTTPDEGALESPLARKVVVPPRLSSKRAHVPLTVTSHESQMVHTVVTAASRRREARTGDAQWPLLNTDGNNPSGMTSLSESDTCMSNAHGVSESMDTYHNANLRRASTHSASSWSQAAGSSIYDDEPHVEEPGYRTKRISDHSSKSEPGPLLRISDEADSILLGKVPPLPDNTTKSTLRQGSLSTITSRTMSRLSAGVSRSRTHQTITERAATRLSTLGELRPTSDSPWSTPTQKSNVTVRKRSLKVTPKLPMVASASIDQRLATPQRFPNTSRSNTGPRPSPPPPRAEASPGYARSTVASSRNTSMLNQRAVLRKPANSPSRSSELKSEHSETHSKNDSKPSRKSGNQSTGEKGVKPKRSLRNMLPFRDTKEKTPPVPAVPKRSSLLGSAFGGRFKSFPGLHTQRENGETTRRTVPEGQDGNTQPVPPSSAGPPPPATTTPDAVTTVNKIMDQASQLPETSSVRLRGLEIAQVCTALIHRARMLDELILTVQTRQALLASVDACKTAQIAATQARQCARQAELSMQRSAVELGRLFKLCEGDLDEETVQLIKDLLRNAWDSAFPLSPSTASRSTPNPQREVMEG</sequence>
<keyword evidence="3" id="KW-1185">Reference proteome</keyword>
<accession>A0A9P4PUY7</accession>
<reference evidence="2" key="1">
    <citation type="journal article" date="2020" name="Stud. Mycol.">
        <title>101 Dothideomycetes genomes: a test case for predicting lifestyles and emergence of pathogens.</title>
        <authorList>
            <person name="Haridas S."/>
            <person name="Albert R."/>
            <person name="Binder M."/>
            <person name="Bloem J."/>
            <person name="Labutti K."/>
            <person name="Salamov A."/>
            <person name="Andreopoulos B."/>
            <person name="Baker S."/>
            <person name="Barry K."/>
            <person name="Bills G."/>
            <person name="Bluhm B."/>
            <person name="Cannon C."/>
            <person name="Castanera R."/>
            <person name="Culley D."/>
            <person name="Daum C."/>
            <person name="Ezra D."/>
            <person name="Gonzalez J."/>
            <person name="Henrissat B."/>
            <person name="Kuo A."/>
            <person name="Liang C."/>
            <person name="Lipzen A."/>
            <person name="Lutzoni F."/>
            <person name="Magnuson J."/>
            <person name="Mondo S."/>
            <person name="Nolan M."/>
            <person name="Ohm R."/>
            <person name="Pangilinan J."/>
            <person name="Park H.-J."/>
            <person name="Ramirez L."/>
            <person name="Alfaro M."/>
            <person name="Sun H."/>
            <person name="Tritt A."/>
            <person name="Yoshinaga Y."/>
            <person name="Zwiers L.-H."/>
            <person name="Turgeon B."/>
            <person name="Goodwin S."/>
            <person name="Spatafora J."/>
            <person name="Crous P."/>
            <person name="Grigoriev I."/>
        </authorList>
    </citation>
    <scope>NUCLEOTIDE SEQUENCE</scope>
    <source>
        <strain evidence="2">CBS 690.94</strain>
    </source>
</reference>
<organism evidence="2 3">
    <name type="scientific">Karstenula rhodostoma CBS 690.94</name>
    <dbReference type="NCBI Taxonomy" id="1392251"/>
    <lineage>
        <taxon>Eukaryota</taxon>
        <taxon>Fungi</taxon>
        <taxon>Dikarya</taxon>
        <taxon>Ascomycota</taxon>
        <taxon>Pezizomycotina</taxon>
        <taxon>Dothideomycetes</taxon>
        <taxon>Pleosporomycetidae</taxon>
        <taxon>Pleosporales</taxon>
        <taxon>Massarineae</taxon>
        <taxon>Didymosphaeriaceae</taxon>
        <taxon>Karstenula</taxon>
    </lineage>
</organism>
<protein>
    <submittedName>
        <fullName evidence="2">Uncharacterized protein</fullName>
    </submittedName>
</protein>
<feature type="region of interest" description="Disordered" evidence="1">
    <location>
        <begin position="307"/>
        <end position="330"/>
    </location>
</feature>
<dbReference type="OrthoDB" id="5407305at2759"/>
<proteinExistence type="predicted"/>
<feature type="compositionally biased region" description="Polar residues" evidence="1">
    <location>
        <begin position="220"/>
        <end position="232"/>
    </location>
</feature>
<dbReference type="Proteomes" id="UP000799764">
    <property type="component" value="Unassembled WGS sequence"/>
</dbReference>
<feature type="compositionally biased region" description="Polar residues" evidence="1">
    <location>
        <begin position="544"/>
        <end position="555"/>
    </location>
</feature>
<feature type="compositionally biased region" description="Polar residues" evidence="1">
    <location>
        <begin position="14"/>
        <end position="27"/>
    </location>
</feature>
<gene>
    <name evidence="2" type="ORF">P171DRAFT_439355</name>
</gene>
<feature type="region of interest" description="Disordered" evidence="1">
    <location>
        <begin position="205"/>
        <end position="238"/>
    </location>
</feature>
<feature type="compositionally biased region" description="Polar residues" evidence="1">
    <location>
        <begin position="514"/>
        <end position="524"/>
    </location>
</feature>